<dbReference type="HOGENOM" id="CLU_1817744_0_0_1"/>
<accession>E9H568</accession>
<dbReference type="EMBL" id="GL732593">
    <property type="protein sequence ID" value="EFX73077.1"/>
    <property type="molecule type" value="Genomic_DNA"/>
</dbReference>
<evidence type="ECO:0000313" key="2">
    <source>
        <dbReference type="EMBL" id="EFX73077.1"/>
    </source>
</evidence>
<keyword evidence="3" id="KW-1185">Reference proteome</keyword>
<name>E9H568_DAPPU</name>
<dbReference type="KEGG" id="dpx:DAPPUDRAFT_325584"/>
<dbReference type="Proteomes" id="UP000000305">
    <property type="component" value="Unassembled WGS sequence"/>
</dbReference>
<protein>
    <submittedName>
        <fullName evidence="2">Uncharacterized protein</fullName>
    </submittedName>
</protein>
<feature type="region of interest" description="Disordered" evidence="1">
    <location>
        <begin position="108"/>
        <end position="142"/>
    </location>
</feature>
<evidence type="ECO:0000256" key="1">
    <source>
        <dbReference type="SAM" id="MobiDB-lite"/>
    </source>
</evidence>
<organism evidence="2 3">
    <name type="scientific">Daphnia pulex</name>
    <name type="common">Water flea</name>
    <dbReference type="NCBI Taxonomy" id="6669"/>
    <lineage>
        <taxon>Eukaryota</taxon>
        <taxon>Metazoa</taxon>
        <taxon>Ecdysozoa</taxon>
        <taxon>Arthropoda</taxon>
        <taxon>Crustacea</taxon>
        <taxon>Branchiopoda</taxon>
        <taxon>Diplostraca</taxon>
        <taxon>Cladocera</taxon>
        <taxon>Anomopoda</taxon>
        <taxon>Daphniidae</taxon>
        <taxon>Daphnia</taxon>
    </lineage>
</organism>
<reference evidence="2 3" key="1">
    <citation type="journal article" date="2011" name="Science">
        <title>The ecoresponsive genome of Daphnia pulex.</title>
        <authorList>
            <person name="Colbourne J.K."/>
            <person name="Pfrender M.E."/>
            <person name="Gilbert D."/>
            <person name="Thomas W.K."/>
            <person name="Tucker A."/>
            <person name="Oakley T.H."/>
            <person name="Tokishita S."/>
            <person name="Aerts A."/>
            <person name="Arnold G.J."/>
            <person name="Basu M.K."/>
            <person name="Bauer D.J."/>
            <person name="Caceres C.E."/>
            <person name="Carmel L."/>
            <person name="Casola C."/>
            <person name="Choi J.H."/>
            <person name="Detter J.C."/>
            <person name="Dong Q."/>
            <person name="Dusheyko S."/>
            <person name="Eads B.D."/>
            <person name="Frohlich T."/>
            <person name="Geiler-Samerotte K.A."/>
            <person name="Gerlach D."/>
            <person name="Hatcher P."/>
            <person name="Jogdeo S."/>
            <person name="Krijgsveld J."/>
            <person name="Kriventseva E.V."/>
            <person name="Kultz D."/>
            <person name="Laforsch C."/>
            <person name="Lindquist E."/>
            <person name="Lopez J."/>
            <person name="Manak J.R."/>
            <person name="Muller J."/>
            <person name="Pangilinan J."/>
            <person name="Patwardhan R.P."/>
            <person name="Pitluck S."/>
            <person name="Pritham E.J."/>
            <person name="Rechtsteiner A."/>
            <person name="Rho M."/>
            <person name="Rogozin I.B."/>
            <person name="Sakarya O."/>
            <person name="Salamov A."/>
            <person name="Schaack S."/>
            <person name="Shapiro H."/>
            <person name="Shiga Y."/>
            <person name="Skalitzky C."/>
            <person name="Smith Z."/>
            <person name="Souvorov A."/>
            <person name="Sung W."/>
            <person name="Tang Z."/>
            <person name="Tsuchiya D."/>
            <person name="Tu H."/>
            <person name="Vos H."/>
            <person name="Wang M."/>
            <person name="Wolf Y.I."/>
            <person name="Yamagata H."/>
            <person name="Yamada T."/>
            <person name="Ye Y."/>
            <person name="Shaw J.R."/>
            <person name="Andrews J."/>
            <person name="Crease T.J."/>
            <person name="Tang H."/>
            <person name="Lucas S.M."/>
            <person name="Robertson H.M."/>
            <person name="Bork P."/>
            <person name="Koonin E.V."/>
            <person name="Zdobnov E.M."/>
            <person name="Grigoriev I.V."/>
            <person name="Lynch M."/>
            <person name="Boore J.L."/>
        </authorList>
    </citation>
    <scope>NUCLEOTIDE SEQUENCE [LARGE SCALE GENOMIC DNA]</scope>
</reference>
<dbReference type="InParanoid" id="E9H568"/>
<sequence>MLFLYFTLIFRVQNKKTLQYTIAQNKKELLKLLVDESSEEEILTKFNFYVEEFKKSKSSLPLANSTCSSVVSRSSEKIMELSKNAVRKKDTSRPNAYANFMIDSSKKGYAESKSENEDNDDYPVPADVDRRKRGQQLENVLQ</sequence>
<gene>
    <name evidence="2" type="ORF">DAPPUDRAFT_325584</name>
</gene>
<proteinExistence type="predicted"/>
<evidence type="ECO:0000313" key="3">
    <source>
        <dbReference type="Proteomes" id="UP000000305"/>
    </source>
</evidence>
<dbReference type="AlphaFoldDB" id="E9H568"/>